<evidence type="ECO:0000313" key="2">
    <source>
        <dbReference type="Proteomes" id="UP000366051"/>
    </source>
</evidence>
<gene>
    <name evidence="1" type="ORF">FTV88_0305</name>
</gene>
<sequence>MLAVTAWDQSRAEESVMTGPLYEVTPTQSEKANFHQIG</sequence>
<proteinExistence type="predicted"/>
<reference evidence="2" key="1">
    <citation type="submission" date="2019-11" db="EMBL/GenBank/DDBJ databases">
        <title>Genome sequence of Heliorestis convoluta strain HH, an alkaliphilic and minimalistic phototrophic bacterium from a soda lake in Egypt.</title>
        <authorList>
            <person name="Dewey E.D."/>
            <person name="Stokes L.M."/>
            <person name="Burchell B.M."/>
            <person name="Shaffer K.N."/>
            <person name="Huntington A.M."/>
            <person name="Baker J.M."/>
            <person name="Nadendla S."/>
            <person name="Giglio M.G."/>
            <person name="Touchman J.W."/>
            <person name="Blankenship R.E."/>
            <person name="Madigan M.T."/>
            <person name="Sattley W.M."/>
        </authorList>
    </citation>
    <scope>NUCLEOTIDE SEQUENCE [LARGE SCALE GENOMIC DNA]</scope>
    <source>
        <strain evidence="2">HH</strain>
    </source>
</reference>
<keyword evidence="2" id="KW-1185">Reference proteome</keyword>
<organism evidence="1 2">
    <name type="scientific">Heliorestis convoluta</name>
    <dbReference type="NCBI Taxonomy" id="356322"/>
    <lineage>
        <taxon>Bacteria</taxon>
        <taxon>Bacillati</taxon>
        <taxon>Bacillota</taxon>
        <taxon>Clostridia</taxon>
        <taxon>Eubacteriales</taxon>
        <taxon>Heliobacteriaceae</taxon>
        <taxon>Heliorestis</taxon>
    </lineage>
</organism>
<accession>A0A5Q2MVZ5</accession>
<evidence type="ECO:0000313" key="1">
    <source>
        <dbReference type="EMBL" id="QGG46484.1"/>
    </source>
</evidence>
<protein>
    <submittedName>
        <fullName evidence="1">Uncharacterized protein</fullName>
    </submittedName>
</protein>
<dbReference type="KEGG" id="hcv:FTV88_0305"/>
<dbReference type="EMBL" id="CP045875">
    <property type="protein sequence ID" value="QGG46484.1"/>
    <property type="molecule type" value="Genomic_DNA"/>
</dbReference>
<name>A0A5Q2MVZ5_9FIRM</name>
<dbReference type="Proteomes" id="UP000366051">
    <property type="component" value="Chromosome"/>
</dbReference>
<dbReference type="AlphaFoldDB" id="A0A5Q2MVZ5"/>